<feature type="transmembrane region" description="Helical" evidence="1">
    <location>
        <begin position="78"/>
        <end position="96"/>
    </location>
</feature>
<keyword evidence="3" id="KW-1185">Reference proteome</keyword>
<feature type="transmembrane region" description="Helical" evidence="1">
    <location>
        <begin position="200"/>
        <end position="224"/>
    </location>
</feature>
<feature type="transmembrane region" description="Helical" evidence="1">
    <location>
        <begin position="105"/>
        <end position="122"/>
    </location>
</feature>
<accession>A0A6V7RK20</accession>
<keyword evidence="1" id="KW-0472">Membrane</keyword>
<protein>
    <submittedName>
        <fullName evidence="2">Integral membrane protein ()</fullName>
    </submittedName>
</protein>
<sequence>MNSFVDPNAQTITLASIEQFAYILAFFLVASLLYVNRHRLKGNPKKLMLGILIIAVIQRLISGFYYYFFLDYTIVESLPLHICRLVCYFIILQFFIKKDVLDQMIFYWGIFAYASFIYPVGISSPFHMLGISFFILHTLIILYPMLRYLVTGFYPSVRGAIVSSVFFMIYITLMHLLNKSIGSNYFYTIDRPFWHDMPELTYFLVNLIGVCSGFILVGLVLQVLRVRRK</sequence>
<evidence type="ECO:0000313" key="2">
    <source>
        <dbReference type="EMBL" id="CAD2078523.1"/>
    </source>
</evidence>
<keyword evidence="1" id="KW-1133">Transmembrane helix</keyword>
<feature type="transmembrane region" description="Helical" evidence="1">
    <location>
        <begin position="128"/>
        <end position="150"/>
    </location>
</feature>
<keyword evidence="1" id="KW-0812">Transmembrane</keyword>
<gene>
    <name evidence="2" type="ORF">JEODO184_01390</name>
</gene>
<feature type="transmembrane region" description="Helical" evidence="1">
    <location>
        <begin position="12"/>
        <end position="35"/>
    </location>
</feature>
<dbReference type="Pfam" id="PF14808">
    <property type="entry name" value="TMEM164"/>
    <property type="match status" value="1"/>
</dbReference>
<reference evidence="2 3" key="1">
    <citation type="submission" date="2020-07" db="EMBL/GenBank/DDBJ databases">
        <authorList>
            <person name="Criscuolo A."/>
        </authorList>
    </citation>
    <scope>NUCLEOTIDE SEQUENCE [LARGE SCALE GENOMIC DNA]</scope>
    <source>
        <strain evidence="2">CIP111649</strain>
    </source>
</reference>
<name>A0A6V7RK20_9STAP</name>
<organism evidence="2 3">
    <name type="scientific">Jeotgalicoccus meleagridis</name>
    <dbReference type="NCBI Taxonomy" id="2759181"/>
    <lineage>
        <taxon>Bacteria</taxon>
        <taxon>Bacillati</taxon>
        <taxon>Bacillota</taxon>
        <taxon>Bacilli</taxon>
        <taxon>Bacillales</taxon>
        <taxon>Staphylococcaceae</taxon>
        <taxon>Jeotgalicoccus</taxon>
    </lineage>
</organism>
<evidence type="ECO:0000256" key="1">
    <source>
        <dbReference type="SAM" id="Phobius"/>
    </source>
</evidence>
<dbReference type="EMBL" id="CAJEWD010000008">
    <property type="protein sequence ID" value="CAD2078523.1"/>
    <property type="molecule type" value="Genomic_DNA"/>
</dbReference>
<comment type="caution">
    <text evidence="2">The sequence shown here is derived from an EMBL/GenBank/DDBJ whole genome shotgun (WGS) entry which is preliminary data.</text>
</comment>
<feature type="transmembrane region" description="Helical" evidence="1">
    <location>
        <begin position="47"/>
        <end position="66"/>
    </location>
</feature>
<proteinExistence type="predicted"/>
<dbReference type="Proteomes" id="UP000589351">
    <property type="component" value="Unassembled WGS sequence"/>
</dbReference>
<dbReference type="RefSeq" id="WP_185125890.1">
    <property type="nucleotide sequence ID" value="NZ_CAJEWD010000008.1"/>
</dbReference>
<dbReference type="AlphaFoldDB" id="A0A6V7RK20"/>
<feature type="transmembrane region" description="Helical" evidence="1">
    <location>
        <begin position="157"/>
        <end position="177"/>
    </location>
</feature>
<evidence type="ECO:0000313" key="3">
    <source>
        <dbReference type="Proteomes" id="UP000589351"/>
    </source>
</evidence>